<name>A0A917NTI7_9ACTN</name>
<dbReference type="AlphaFoldDB" id="A0A917NTI7"/>
<dbReference type="RefSeq" id="WP_189312829.1">
    <property type="nucleotide sequence ID" value="NZ_BMQA01000013.1"/>
</dbReference>
<gene>
    <name evidence="1" type="ORF">GCM10010121_042850</name>
</gene>
<accession>A0A917NTI7</accession>
<protein>
    <submittedName>
        <fullName evidence="1">Uncharacterized protein</fullName>
    </submittedName>
</protein>
<reference evidence="1" key="2">
    <citation type="submission" date="2020-09" db="EMBL/GenBank/DDBJ databases">
        <authorList>
            <person name="Sun Q."/>
            <person name="Ohkuma M."/>
        </authorList>
    </citation>
    <scope>NUCLEOTIDE SEQUENCE</scope>
    <source>
        <strain evidence="1">JCM 3086</strain>
    </source>
</reference>
<dbReference type="EMBL" id="BMQA01000013">
    <property type="protein sequence ID" value="GGJ27081.1"/>
    <property type="molecule type" value="Genomic_DNA"/>
</dbReference>
<comment type="caution">
    <text evidence="1">The sequence shown here is derived from an EMBL/GenBank/DDBJ whole genome shotgun (WGS) entry which is preliminary data.</text>
</comment>
<keyword evidence="2" id="KW-1185">Reference proteome</keyword>
<reference evidence="1" key="1">
    <citation type="journal article" date="2014" name="Int. J. Syst. Evol. Microbiol.">
        <title>Complete genome sequence of Corynebacterium casei LMG S-19264T (=DSM 44701T), isolated from a smear-ripened cheese.</title>
        <authorList>
            <consortium name="US DOE Joint Genome Institute (JGI-PGF)"/>
            <person name="Walter F."/>
            <person name="Albersmeier A."/>
            <person name="Kalinowski J."/>
            <person name="Ruckert C."/>
        </authorList>
    </citation>
    <scope>NUCLEOTIDE SEQUENCE</scope>
    <source>
        <strain evidence="1">JCM 3086</strain>
    </source>
</reference>
<organism evidence="1 2">
    <name type="scientific">Streptomyces brasiliensis</name>
    <dbReference type="NCBI Taxonomy" id="1954"/>
    <lineage>
        <taxon>Bacteria</taxon>
        <taxon>Bacillati</taxon>
        <taxon>Actinomycetota</taxon>
        <taxon>Actinomycetes</taxon>
        <taxon>Kitasatosporales</taxon>
        <taxon>Streptomycetaceae</taxon>
        <taxon>Streptomyces</taxon>
    </lineage>
</organism>
<evidence type="ECO:0000313" key="1">
    <source>
        <dbReference type="EMBL" id="GGJ27081.1"/>
    </source>
</evidence>
<evidence type="ECO:0000313" key="2">
    <source>
        <dbReference type="Proteomes" id="UP000657574"/>
    </source>
</evidence>
<dbReference type="Proteomes" id="UP000657574">
    <property type="component" value="Unassembled WGS sequence"/>
</dbReference>
<sequence length="103" mass="11078">MPFADELINERTAQALTRAVHTVIPGAEPAVLRAAAGQLGPLALRERADLLRDALLADVPGDYAEPARVVRAARDGAPEFGGWLIWTPVGNRSRVRQIAVMGR</sequence>
<proteinExistence type="predicted"/>